<dbReference type="Proteomes" id="UP000285530">
    <property type="component" value="Unassembled WGS sequence"/>
</dbReference>
<sequence>MFTGLFLASASSASAASVQNIDLRLSYGGNSYFNAVIVDQQDQTVLFNGDRLNQQDDAWGLPRLFAFAVGEVLRFTAQIDTDLGVVQSCNLGGLDCAAGAMLDPDLANPLSISYGETGLFRGGLSVGDSLTYDIIPSTDPLNRFAAVTQTDDFAFWFVWRGNFTVVEEVVQPAPIPLPASALLLPMALAGLGLMRWRQKRIAG</sequence>
<dbReference type="AlphaFoldDB" id="A0A418ZPR6"/>
<evidence type="ECO:0000313" key="2">
    <source>
        <dbReference type="EMBL" id="RJK96677.1"/>
    </source>
</evidence>
<reference evidence="2 3" key="1">
    <citation type="submission" date="2018-09" db="EMBL/GenBank/DDBJ databases">
        <title>Paracoccus onubensis nov. sp. a moderate halophilic bacterium isolated from Gruta de las Maravillas (Aracena, Spain).</title>
        <authorList>
            <person name="Jurado V."/>
            <person name="Gutierrez-Patricio S."/>
            <person name="Gonzalez-Pimentel J.L."/>
            <person name="Laiz L."/>
            <person name="Saiz-Jimenez C."/>
        </authorList>
    </citation>
    <scope>NUCLEOTIDE SEQUENCE [LARGE SCALE GENOMIC DNA]</scope>
    <source>
        <strain evidence="2 3">DSM 19484</strain>
    </source>
</reference>
<evidence type="ECO:0000313" key="3">
    <source>
        <dbReference type="Proteomes" id="UP000285530"/>
    </source>
</evidence>
<comment type="caution">
    <text evidence="2">The sequence shown here is derived from an EMBL/GenBank/DDBJ whole genome shotgun (WGS) entry which is preliminary data.</text>
</comment>
<feature type="chain" id="PRO_5019219647" description="VPLPA-CTERM sorting domain-containing protein" evidence="1">
    <location>
        <begin position="16"/>
        <end position="203"/>
    </location>
</feature>
<accession>A0A418ZPR6</accession>
<evidence type="ECO:0008006" key="4">
    <source>
        <dbReference type="Google" id="ProtNLM"/>
    </source>
</evidence>
<organism evidence="2 3">
    <name type="scientific">Paracoccus aestuarii</name>
    <dbReference type="NCBI Taxonomy" id="453842"/>
    <lineage>
        <taxon>Bacteria</taxon>
        <taxon>Pseudomonadati</taxon>
        <taxon>Pseudomonadota</taxon>
        <taxon>Alphaproteobacteria</taxon>
        <taxon>Rhodobacterales</taxon>
        <taxon>Paracoccaceae</taxon>
        <taxon>Paracoccus</taxon>
    </lineage>
</organism>
<keyword evidence="3" id="KW-1185">Reference proteome</keyword>
<name>A0A418ZPR6_9RHOB</name>
<evidence type="ECO:0000256" key="1">
    <source>
        <dbReference type="SAM" id="SignalP"/>
    </source>
</evidence>
<protein>
    <recommendedName>
        <fullName evidence="4">VPLPA-CTERM sorting domain-containing protein</fullName>
    </recommendedName>
</protein>
<keyword evidence="1" id="KW-0732">Signal</keyword>
<proteinExistence type="predicted"/>
<gene>
    <name evidence="2" type="ORF">D3P06_17270</name>
</gene>
<dbReference type="EMBL" id="QZEV01000149">
    <property type="protein sequence ID" value="RJK96677.1"/>
    <property type="molecule type" value="Genomic_DNA"/>
</dbReference>
<feature type="signal peptide" evidence="1">
    <location>
        <begin position="1"/>
        <end position="15"/>
    </location>
</feature>